<dbReference type="SUPFAM" id="SSF56176">
    <property type="entry name" value="FAD-binding/transporter-associated domain-like"/>
    <property type="match status" value="1"/>
</dbReference>
<keyword evidence="4" id="KW-0560">Oxidoreductase</keyword>
<dbReference type="Gene3D" id="3.40.462.20">
    <property type="match status" value="1"/>
</dbReference>
<dbReference type="PANTHER" id="PTHR42973:SF13">
    <property type="entry name" value="FAD-BINDING PCMH-TYPE DOMAIN-CONTAINING PROTEIN"/>
    <property type="match status" value="1"/>
</dbReference>
<dbReference type="InterPro" id="IPR016167">
    <property type="entry name" value="FAD-bd_PCMH_sub1"/>
</dbReference>
<keyword evidence="5" id="KW-0732">Signal</keyword>
<feature type="signal peptide" evidence="5">
    <location>
        <begin position="1"/>
        <end position="22"/>
    </location>
</feature>
<dbReference type="InterPro" id="IPR016169">
    <property type="entry name" value="FAD-bd_PCMH_sub2"/>
</dbReference>
<organism evidence="7 8">
    <name type="scientific">Favolaschia claudopus</name>
    <dbReference type="NCBI Taxonomy" id="2862362"/>
    <lineage>
        <taxon>Eukaryota</taxon>
        <taxon>Fungi</taxon>
        <taxon>Dikarya</taxon>
        <taxon>Basidiomycota</taxon>
        <taxon>Agaricomycotina</taxon>
        <taxon>Agaricomycetes</taxon>
        <taxon>Agaricomycetidae</taxon>
        <taxon>Agaricales</taxon>
        <taxon>Marasmiineae</taxon>
        <taxon>Mycenaceae</taxon>
        <taxon>Favolaschia</taxon>
    </lineage>
</organism>
<dbReference type="GO" id="GO:0071949">
    <property type="term" value="F:FAD binding"/>
    <property type="evidence" value="ECO:0007669"/>
    <property type="project" value="InterPro"/>
</dbReference>
<evidence type="ECO:0000259" key="6">
    <source>
        <dbReference type="PROSITE" id="PS51387"/>
    </source>
</evidence>
<dbReference type="Pfam" id="PF01565">
    <property type="entry name" value="FAD_binding_4"/>
    <property type="match status" value="1"/>
</dbReference>
<evidence type="ECO:0000256" key="2">
    <source>
        <dbReference type="ARBA" id="ARBA00022630"/>
    </source>
</evidence>
<dbReference type="InterPro" id="IPR006094">
    <property type="entry name" value="Oxid_FAD_bind_N"/>
</dbReference>
<comment type="similarity">
    <text evidence="1">Belongs to the oxygen-dependent FAD-linked oxidoreductase family.</text>
</comment>
<evidence type="ECO:0000256" key="3">
    <source>
        <dbReference type="ARBA" id="ARBA00022827"/>
    </source>
</evidence>
<evidence type="ECO:0000256" key="4">
    <source>
        <dbReference type="ARBA" id="ARBA00023002"/>
    </source>
</evidence>
<keyword evidence="2" id="KW-0285">Flavoprotein</keyword>
<dbReference type="InterPro" id="IPR036318">
    <property type="entry name" value="FAD-bd_PCMH-like_sf"/>
</dbReference>
<feature type="domain" description="FAD-binding PCMH-type" evidence="6">
    <location>
        <begin position="58"/>
        <end position="228"/>
    </location>
</feature>
<dbReference type="Gene3D" id="3.30.465.10">
    <property type="match status" value="1"/>
</dbReference>
<keyword evidence="8" id="KW-1185">Reference proteome</keyword>
<sequence length="499" mass="52055">MKLFDGLKLAALFFVLVSSSSAADPCSTISTSLSAAANVYKSNSTGYNLAIEHWLLSSIEEPQCVVEPSNAADIGAILKTVAATRTPFAVKGGGHTSNKGFSSTTGVHISLAQFNYTRLDTATQTVAIGAGTRWISAYTTLNGTGFNVVGGRNPSVGVAGFTLGGGYSWKTNAHGLAIDNLLQVSIVLPNGTATLASATQNKDLFFALKGGFNNFGIVTEFVFRAIPQDLPLISLQGGHLSYAASDITKVNAAVAAFEQQNTDTRAAIVSGITGLPGANGTFAQPIAAVQLFYDGPVVPEGMFADFFAIPTVSNNWGGPITFLAWSGKDGGVSSLRGVFHAFSTLPHTPEFLQDVVDEVSAFGAELGPKSAAYLSVAIEPFMSGALSSPASSSSAYPPVRSPVLLPSNIFFGYTDASQDAAFHSAVARIQANIVAKARARGLIYPESQGGSIYANYALGGTDGAHVVDFYGEEHLAKLRCVREEVDPLGVMRLAGGWKI</sequence>
<evidence type="ECO:0000313" key="7">
    <source>
        <dbReference type="EMBL" id="KAK7059782.1"/>
    </source>
</evidence>
<dbReference type="PROSITE" id="PS51387">
    <property type="entry name" value="FAD_PCMH"/>
    <property type="match status" value="1"/>
</dbReference>
<dbReference type="Proteomes" id="UP001362999">
    <property type="component" value="Unassembled WGS sequence"/>
</dbReference>
<dbReference type="PANTHER" id="PTHR42973">
    <property type="entry name" value="BINDING OXIDOREDUCTASE, PUTATIVE (AFU_ORTHOLOGUE AFUA_1G17690)-RELATED"/>
    <property type="match status" value="1"/>
</dbReference>
<evidence type="ECO:0000256" key="5">
    <source>
        <dbReference type="SAM" id="SignalP"/>
    </source>
</evidence>
<name>A0AAW0E671_9AGAR</name>
<dbReference type="InterPro" id="IPR050416">
    <property type="entry name" value="FAD-linked_Oxidoreductase"/>
</dbReference>
<evidence type="ECO:0000256" key="1">
    <source>
        <dbReference type="ARBA" id="ARBA00005466"/>
    </source>
</evidence>
<feature type="chain" id="PRO_5043799380" evidence="5">
    <location>
        <begin position="23"/>
        <end position="499"/>
    </location>
</feature>
<dbReference type="InterPro" id="IPR016166">
    <property type="entry name" value="FAD-bd_PCMH"/>
</dbReference>
<gene>
    <name evidence="7" type="ORF">R3P38DRAFT_3523461</name>
</gene>
<dbReference type="GO" id="GO:0016491">
    <property type="term" value="F:oxidoreductase activity"/>
    <property type="evidence" value="ECO:0007669"/>
    <property type="project" value="UniProtKB-KW"/>
</dbReference>
<feature type="non-terminal residue" evidence="7">
    <location>
        <position position="499"/>
    </location>
</feature>
<evidence type="ECO:0000313" key="8">
    <source>
        <dbReference type="Proteomes" id="UP001362999"/>
    </source>
</evidence>
<protein>
    <submittedName>
        <fullName evidence="7">FAD-binding domain-containing protein</fullName>
    </submittedName>
</protein>
<comment type="caution">
    <text evidence="7">The sequence shown here is derived from an EMBL/GenBank/DDBJ whole genome shotgun (WGS) entry which is preliminary data.</text>
</comment>
<dbReference type="AlphaFoldDB" id="A0AAW0E671"/>
<dbReference type="EMBL" id="JAWWNJ010000003">
    <property type="protein sequence ID" value="KAK7059782.1"/>
    <property type="molecule type" value="Genomic_DNA"/>
</dbReference>
<dbReference type="Gene3D" id="3.30.43.10">
    <property type="entry name" value="Uridine Diphospho-n-acetylenolpyruvylglucosamine Reductase, domain 2"/>
    <property type="match status" value="1"/>
</dbReference>
<proteinExistence type="inferred from homology"/>
<reference evidence="7 8" key="1">
    <citation type="journal article" date="2024" name="J Genomics">
        <title>Draft genome sequencing and assembly of Favolaschia claudopus CIRM-BRFM 2984 isolated from oak limbs.</title>
        <authorList>
            <person name="Navarro D."/>
            <person name="Drula E."/>
            <person name="Chaduli D."/>
            <person name="Cazenave R."/>
            <person name="Ahrendt S."/>
            <person name="Wang J."/>
            <person name="Lipzen A."/>
            <person name="Daum C."/>
            <person name="Barry K."/>
            <person name="Grigoriev I.V."/>
            <person name="Favel A."/>
            <person name="Rosso M.N."/>
            <person name="Martin F."/>
        </authorList>
    </citation>
    <scope>NUCLEOTIDE SEQUENCE [LARGE SCALE GENOMIC DNA]</scope>
    <source>
        <strain evidence="7 8">CIRM-BRFM 2984</strain>
    </source>
</reference>
<accession>A0AAW0E671</accession>
<keyword evidence="3" id="KW-0274">FAD</keyword>